<dbReference type="Proteomes" id="UP000019184">
    <property type="component" value="Unassembled WGS sequence"/>
</dbReference>
<protein>
    <recommendedName>
        <fullName evidence="3">DUF4435 domain-containing protein</fullName>
    </recommendedName>
</protein>
<organism evidence="1 2">
    <name type="scientific">Candidatus Contendobacter odensis Run_B_J11</name>
    <dbReference type="NCBI Taxonomy" id="1400861"/>
    <lineage>
        <taxon>Bacteria</taxon>
        <taxon>Pseudomonadati</taxon>
        <taxon>Pseudomonadota</taxon>
        <taxon>Gammaproteobacteria</taxon>
        <taxon>Candidatus Competibacteraceae</taxon>
        <taxon>Candidatus Contendibacter</taxon>
    </lineage>
</organism>
<keyword evidence="2" id="KW-1185">Reference proteome</keyword>
<dbReference type="Pfam" id="PF11536">
    <property type="entry name" value="DUF3226"/>
    <property type="match status" value="1"/>
</dbReference>
<evidence type="ECO:0000313" key="2">
    <source>
        <dbReference type="Proteomes" id="UP000019184"/>
    </source>
</evidence>
<sequence length="214" mass="24008">MERENPCKHEGKQVLLVEGINDCHVVMALCKTCHVPENFGIYQCGGYVEALRRLNALILQADKPEIIGVVVDADLPDVTVRWQQIKNKPELKAYPFPENPIADGVIFPKQKDRPRLGIWLMPDNKNPGMLEDFLLELVPSNGIETAKNCVANAQIQQVASFKEVHFSKAVIHTYLAWQDEPGKPLGQAVTAQALRPDTQTANAFIDWLTRLFNP</sequence>
<gene>
    <name evidence="1" type="ORF">BN874_160050</name>
</gene>
<reference evidence="1 2" key="1">
    <citation type="journal article" date="2014" name="ISME J.">
        <title>Candidatus Competibacter-lineage genomes retrieved from metagenomes reveal functional metabolic diversity.</title>
        <authorList>
            <person name="McIlroy S.J."/>
            <person name="Albertsen M."/>
            <person name="Andresen E.K."/>
            <person name="Saunders A.M."/>
            <person name="Kristiansen R."/>
            <person name="Stokholm-Bjerregaard M."/>
            <person name="Nielsen K.L."/>
            <person name="Nielsen P.H."/>
        </authorList>
    </citation>
    <scope>NUCLEOTIDE SEQUENCE [LARGE SCALE GENOMIC DNA]</scope>
    <source>
        <strain evidence="1 2">Run_B_J11</strain>
    </source>
</reference>
<comment type="caution">
    <text evidence="1">The sequence shown here is derived from an EMBL/GenBank/DDBJ whole genome shotgun (WGS) entry which is preliminary data.</text>
</comment>
<evidence type="ECO:0008006" key="3">
    <source>
        <dbReference type="Google" id="ProtNLM"/>
    </source>
</evidence>
<dbReference type="EMBL" id="CBTK010000068">
    <property type="protein sequence ID" value="CDH44294.1"/>
    <property type="molecule type" value="Genomic_DNA"/>
</dbReference>
<dbReference type="AlphaFoldDB" id="A0A7U7J378"/>
<name>A0A7U7J378_9GAMM</name>
<evidence type="ECO:0000313" key="1">
    <source>
        <dbReference type="EMBL" id="CDH44294.1"/>
    </source>
</evidence>
<proteinExistence type="predicted"/>
<dbReference type="InterPro" id="IPR024508">
    <property type="entry name" value="DUF3226"/>
</dbReference>
<accession>A0A7U7J378</accession>
<dbReference type="RefSeq" id="WP_051497473.1">
    <property type="nucleotide sequence ID" value="NZ_CBTK010000068.1"/>
</dbReference>
<dbReference type="OrthoDB" id="530493at2"/>